<comment type="similarity">
    <text evidence="1">Belongs to the GSP E family.</text>
</comment>
<dbReference type="Gene3D" id="3.30.450.90">
    <property type="match status" value="1"/>
</dbReference>
<dbReference type="SUPFAM" id="SSF160246">
    <property type="entry name" value="EspE N-terminal domain-like"/>
    <property type="match status" value="1"/>
</dbReference>
<sequence>MHIAEEKLKTLLVESGAVTAQNFESASEEARRAGQEVVNVLVGRGDLPEYYLVELLKKYFEVPSVDLRTIGLSVKVVEMIPESYAKSEHVVSFNYDEGKNLVKVAMIDPTDYDVINFLSHKLNVSIEAHITTTESLQYGLRQYKQTLGEDFDKVIQNNVQKVIAASGEQDLIKLAQAVPIITILDSIIEQAMQLNASDIHFEPLPKELLIRYRIDGELHEVLSLSKSVDSILVARVKVLADLQIDEHRVPQDGRFRFNLEVGGSIDIRVNIMPVLNGEKVEMRLLKVSTRPLSLEELGLSPTGVEIINREIQKPHGMILVTGPTGHGKTTTLYAVLTILNTSKVNITTIEDPIEYEITRVNQTQVNIRAGITFANGLRSILRQNPDIIMIGEIRDNETVDIAVHAALTGHLVLSSLHTNDAPSALPRLLDMGAPAFLLASTVNLVVAQRLVRKICQLCVESYSTTPEMERLIKAQLSLANEGHIQETPKILYKGKGCNACGGTGFKGQVGIFEIFLVDEDIRQLLLRLASVREIKAKAIEKGMISMFEDGLKKVEKSETTIEEVMRVVRE</sequence>
<dbReference type="GO" id="GO:0005886">
    <property type="term" value="C:plasma membrane"/>
    <property type="evidence" value="ECO:0007669"/>
    <property type="project" value="TreeGrafter"/>
</dbReference>
<reference evidence="5 6" key="1">
    <citation type="journal article" date="2016" name="Nat. Commun.">
        <title>Thousands of microbial genomes shed light on interconnected biogeochemical processes in an aquifer system.</title>
        <authorList>
            <person name="Anantharaman K."/>
            <person name="Brown C.T."/>
            <person name="Hug L.A."/>
            <person name="Sharon I."/>
            <person name="Castelle C.J."/>
            <person name="Probst A.J."/>
            <person name="Thomas B.C."/>
            <person name="Singh A."/>
            <person name="Wilkins M.J."/>
            <person name="Karaoz U."/>
            <person name="Brodie E.L."/>
            <person name="Williams K.H."/>
            <person name="Hubbard S.S."/>
            <person name="Banfield J.F."/>
        </authorList>
    </citation>
    <scope>NUCLEOTIDE SEQUENCE [LARGE SCALE GENOMIC DNA]</scope>
</reference>
<dbReference type="Pfam" id="PF05157">
    <property type="entry name" value="MshEN"/>
    <property type="match status" value="1"/>
</dbReference>
<dbReference type="AlphaFoldDB" id="A0A1G1YZC4"/>
<comment type="caution">
    <text evidence="5">The sequence shown here is derived from an EMBL/GenBank/DDBJ whole genome shotgun (WGS) entry which is preliminary data.</text>
</comment>
<protein>
    <recommendedName>
        <fullName evidence="4">Bacterial type II secretion system protein E domain-containing protein</fullName>
    </recommendedName>
</protein>
<dbReference type="PANTHER" id="PTHR30258">
    <property type="entry name" value="TYPE II SECRETION SYSTEM PROTEIN GSPE-RELATED"/>
    <property type="match status" value="1"/>
</dbReference>
<dbReference type="Gene3D" id="3.30.300.160">
    <property type="entry name" value="Type II secretion system, protein E, N-terminal domain"/>
    <property type="match status" value="1"/>
</dbReference>
<dbReference type="Proteomes" id="UP000178651">
    <property type="component" value="Unassembled WGS sequence"/>
</dbReference>
<evidence type="ECO:0000259" key="4">
    <source>
        <dbReference type="PROSITE" id="PS00662"/>
    </source>
</evidence>
<dbReference type="Pfam" id="PF00437">
    <property type="entry name" value="T2SSE"/>
    <property type="match status" value="1"/>
</dbReference>
<dbReference type="GO" id="GO:0016887">
    <property type="term" value="F:ATP hydrolysis activity"/>
    <property type="evidence" value="ECO:0007669"/>
    <property type="project" value="TreeGrafter"/>
</dbReference>
<dbReference type="CDD" id="cd01129">
    <property type="entry name" value="PulE-GspE-like"/>
    <property type="match status" value="1"/>
</dbReference>
<name>A0A1G1YZC4_9BACT</name>
<accession>A0A1G1YZC4</accession>
<keyword evidence="2" id="KW-0547">Nucleotide-binding</keyword>
<organism evidence="5 6">
    <name type="scientific">Candidatus Colwellbacteria bacterium RIFCSPHIGHO2_02_FULL_43_15</name>
    <dbReference type="NCBI Taxonomy" id="1797686"/>
    <lineage>
        <taxon>Bacteria</taxon>
        <taxon>Candidatus Colwelliibacteriota</taxon>
    </lineage>
</organism>
<evidence type="ECO:0000313" key="6">
    <source>
        <dbReference type="Proteomes" id="UP000178651"/>
    </source>
</evidence>
<dbReference type="InterPro" id="IPR037257">
    <property type="entry name" value="T2SS_E_N_sf"/>
</dbReference>
<evidence type="ECO:0000256" key="3">
    <source>
        <dbReference type="ARBA" id="ARBA00022840"/>
    </source>
</evidence>
<evidence type="ECO:0000313" key="5">
    <source>
        <dbReference type="EMBL" id="OGY57654.1"/>
    </source>
</evidence>
<gene>
    <name evidence="5" type="ORF">A3D47_02620</name>
</gene>
<dbReference type="EMBL" id="MHIU01000026">
    <property type="protein sequence ID" value="OGY57654.1"/>
    <property type="molecule type" value="Genomic_DNA"/>
</dbReference>
<evidence type="ECO:0000256" key="2">
    <source>
        <dbReference type="ARBA" id="ARBA00022741"/>
    </source>
</evidence>
<dbReference type="InterPro" id="IPR001482">
    <property type="entry name" value="T2SS/T4SS_dom"/>
</dbReference>
<keyword evidence="3" id="KW-0067">ATP-binding</keyword>
<dbReference type="SUPFAM" id="SSF52540">
    <property type="entry name" value="P-loop containing nucleoside triphosphate hydrolases"/>
    <property type="match status" value="1"/>
</dbReference>
<dbReference type="Gene3D" id="3.40.50.300">
    <property type="entry name" value="P-loop containing nucleotide triphosphate hydrolases"/>
    <property type="match status" value="1"/>
</dbReference>
<dbReference type="PANTHER" id="PTHR30258:SF3">
    <property type="entry name" value="SLL1921 PROTEIN"/>
    <property type="match status" value="1"/>
</dbReference>
<proteinExistence type="inferred from homology"/>
<evidence type="ECO:0000256" key="1">
    <source>
        <dbReference type="ARBA" id="ARBA00006611"/>
    </source>
</evidence>
<dbReference type="FunFam" id="3.40.50.300:FF:000398">
    <property type="entry name" value="Type IV pilus assembly ATPase PilB"/>
    <property type="match status" value="1"/>
</dbReference>
<dbReference type="GO" id="GO:0005524">
    <property type="term" value="F:ATP binding"/>
    <property type="evidence" value="ECO:0007669"/>
    <property type="project" value="UniProtKB-KW"/>
</dbReference>
<feature type="domain" description="Bacterial type II secretion system protein E" evidence="4">
    <location>
        <begin position="381"/>
        <end position="395"/>
    </location>
</feature>
<dbReference type="InterPro" id="IPR027417">
    <property type="entry name" value="P-loop_NTPase"/>
</dbReference>
<dbReference type="PROSITE" id="PS00662">
    <property type="entry name" value="T2SP_E"/>
    <property type="match status" value="1"/>
</dbReference>
<dbReference type="InterPro" id="IPR007831">
    <property type="entry name" value="T2SS_GspE_N"/>
</dbReference>